<organism evidence="1 2">
    <name type="scientific">Desmophyllum pertusum</name>
    <dbReference type="NCBI Taxonomy" id="174260"/>
    <lineage>
        <taxon>Eukaryota</taxon>
        <taxon>Metazoa</taxon>
        <taxon>Cnidaria</taxon>
        <taxon>Anthozoa</taxon>
        <taxon>Hexacorallia</taxon>
        <taxon>Scleractinia</taxon>
        <taxon>Caryophylliina</taxon>
        <taxon>Caryophylliidae</taxon>
        <taxon>Desmophyllum</taxon>
    </lineage>
</organism>
<keyword evidence="2" id="KW-1185">Reference proteome</keyword>
<accession>A0A9W9YCZ7</accession>
<name>A0A9W9YCZ7_9CNID</name>
<evidence type="ECO:0000313" key="2">
    <source>
        <dbReference type="Proteomes" id="UP001163046"/>
    </source>
</evidence>
<protein>
    <submittedName>
        <fullName evidence="1">Uncharacterized protein</fullName>
    </submittedName>
</protein>
<dbReference type="EMBL" id="MU827784">
    <property type="protein sequence ID" value="KAJ7334375.1"/>
    <property type="molecule type" value="Genomic_DNA"/>
</dbReference>
<dbReference type="Proteomes" id="UP001163046">
    <property type="component" value="Unassembled WGS sequence"/>
</dbReference>
<reference evidence="1" key="1">
    <citation type="submission" date="2023-01" db="EMBL/GenBank/DDBJ databases">
        <title>Genome assembly of the deep-sea coral Lophelia pertusa.</title>
        <authorList>
            <person name="Herrera S."/>
            <person name="Cordes E."/>
        </authorList>
    </citation>
    <scope>NUCLEOTIDE SEQUENCE</scope>
    <source>
        <strain evidence="1">USNM1676648</strain>
        <tissue evidence="1">Polyp</tissue>
    </source>
</reference>
<gene>
    <name evidence="1" type="ORF">OS493_014686</name>
</gene>
<dbReference type="AlphaFoldDB" id="A0A9W9YCZ7"/>
<comment type="caution">
    <text evidence="1">The sequence shown here is derived from an EMBL/GenBank/DDBJ whole genome shotgun (WGS) entry which is preliminary data.</text>
</comment>
<proteinExistence type="predicted"/>
<sequence length="78" mass="8373">MKMLPFVASTRAMMLRGGLVPVLHVQPTWPLRGMFQLRIPAAALLEGTASLAQGVNALSVMQIALLKGTARVYGRQGI</sequence>
<evidence type="ECO:0000313" key="1">
    <source>
        <dbReference type="EMBL" id="KAJ7334375.1"/>
    </source>
</evidence>